<evidence type="ECO:0000256" key="7">
    <source>
        <dbReference type="ARBA" id="ARBA00022927"/>
    </source>
</evidence>
<comment type="similarity">
    <text evidence="2">Belongs to the TonB family.</text>
</comment>
<feature type="region of interest" description="Disordered" evidence="10">
    <location>
        <begin position="106"/>
        <end position="159"/>
    </location>
</feature>
<evidence type="ECO:0000256" key="8">
    <source>
        <dbReference type="ARBA" id="ARBA00022989"/>
    </source>
</evidence>
<evidence type="ECO:0000313" key="14">
    <source>
        <dbReference type="Proteomes" id="UP000477739"/>
    </source>
</evidence>
<dbReference type="GO" id="GO:0098797">
    <property type="term" value="C:plasma membrane protein complex"/>
    <property type="evidence" value="ECO:0007669"/>
    <property type="project" value="TreeGrafter"/>
</dbReference>
<organism evidence="13 14">
    <name type="scientific">Intestinirhabdus alba</name>
    <dbReference type="NCBI Taxonomy" id="2899544"/>
    <lineage>
        <taxon>Bacteria</taxon>
        <taxon>Pseudomonadati</taxon>
        <taxon>Pseudomonadota</taxon>
        <taxon>Gammaproteobacteria</taxon>
        <taxon>Enterobacterales</taxon>
        <taxon>Enterobacteriaceae</taxon>
        <taxon>Intestinirhabdus</taxon>
    </lineage>
</organism>
<evidence type="ECO:0000256" key="1">
    <source>
        <dbReference type="ARBA" id="ARBA00004383"/>
    </source>
</evidence>
<keyword evidence="6 11" id="KW-0812">Transmembrane</keyword>
<protein>
    <submittedName>
        <fullName evidence="13">TonB family protein</fullName>
    </submittedName>
</protein>
<dbReference type="InterPro" id="IPR037682">
    <property type="entry name" value="TonB_C"/>
</dbReference>
<evidence type="ECO:0000259" key="12">
    <source>
        <dbReference type="PROSITE" id="PS52015"/>
    </source>
</evidence>
<dbReference type="InterPro" id="IPR006260">
    <property type="entry name" value="TonB/TolA_C"/>
</dbReference>
<evidence type="ECO:0000256" key="2">
    <source>
        <dbReference type="ARBA" id="ARBA00006555"/>
    </source>
</evidence>
<keyword evidence="14" id="KW-1185">Reference proteome</keyword>
<dbReference type="OrthoDB" id="8703302at2"/>
<keyword evidence="9 11" id="KW-0472">Membrane</keyword>
<dbReference type="NCBIfam" id="TIGR01352">
    <property type="entry name" value="tonB_Cterm"/>
    <property type="match status" value="1"/>
</dbReference>
<dbReference type="RefSeq" id="WP_155110035.1">
    <property type="nucleotide sequence ID" value="NZ_WMJZ01000047.1"/>
</dbReference>
<feature type="compositionally biased region" description="Basic and acidic residues" evidence="10">
    <location>
        <begin position="81"/>
        <end position="92"/>
    </location>
</feature>
<dbReference type="EMBL" id="WMJZ01000047">
    <property type="protein sequence ID" value="MTH48620.1"/>
    <property type="molecule type" value="Genomic_DNA"/>
</dbReference>
<accession>A0A6L6IUC9</accession>
<dbReference type="AlphaFoldDB" id="A0A6L6IUC9"/>
<keyword evidence="3" id="KW-0813">Transport</keyword>
<feature type="domain" description="TonB C-terminal" evidence="12">
    <location>
        <begin position="167"/>
        <end position="264"/>
    </location>
</feature>
<comment type="subcellular location">
    <subcellularLocation>
        <location evidence="1">Cell inner membrane</location>
        <topology evidence="1">Single-pass membrane protein</topology>
        <orientation evidence="1">Periplasmic side</orientation>
    </subcellularLocation>
</comment>
<evidence type="ECO:0000256" key="11">
    <source>
        <dbReference type="SAM" id="Phobius"/>
    </source>
</evidence>
<dbReference type="Gene3D" id="3.30.1150.10">
    <property type="match status" value="1"/>
</dbReference>
<dbReference type="PANTHER" id="PTHR33446">
    <property type="entry name" value="PROTEIN TONB-RELATED"/>
    <property type="match status" value="1"/>
</dbReference>
<dbReference type="InterPro" id="IPR051045">
    <property type="entry name" value="TonB-dependent_transducer"/>
</dbReference>
<dbReference type="GO" id="GO:0015031">
    <property type="term" value="P:protein transport"/>
    <property type="evidence" value="ECO:0007669"/>
    <property type="project" value="UniProtKB-KW"/>
</dbReference>
<proteinExistence type="inferred from homology"/>
<keyword evidence="4" id="KW-1003">Cell membrane</keyword>
<reference evidence="13 14" key="1">
    <citation type="submission" date="2019-11" db="EMBL/GenBank/DDBJ databases">
        <title>Escherichia alba sp. nov. isolated from the gut of plastic-eating superworms Zophobas atratus.</title>
        <authorList>
            <person name="Yang Y."/>
        </authorList>
    </citation>
    <scope>NUCLEOTIDE SEQUENCE [LARGE SCALE GENOMIC DNA]</scope>
    <source>
        <strain evidence="14">BIT-B35</strain>
    </source>
</reference>
<comment type="caution">
    <text evidence="13">The sequence shown here is derived from an EMBL/GenBank/DDBJ whole genome shotgun (WGS) entry which is preliminary data.</text>
</comment>
<keyword evidence="7" id="KW-0653">Protein transport</keyword>
<evidence type="ECO:0000313" key="13">
    <source>
        <dbReference type="EMBL" id="MTH48620.1"/>
    </source>
</evidence>
<dbReference type="Proteomes" id="UP000477739">
    <property type="component" value="Unassembled WGS sequence"/>
</dbReference>
<evidence type="ECO:0000256" key="3">
    <source>
        <dbReference type="ARBA" id="ARBA00022448"/>
    </source>
</evidence>
<feature type="transmembrane region" description="Helical" evidence="11">
    <location>
        <begin position="16"/>
        <end position="35"/>
    </location>
</feature>
<name>A0A6L6IUC9_9ENTR</name>
<dbReference type="PROSITE" id="PS52015">
    <property type="entry name" value="TONB_CTD"/>
    <property type="match status" value="1"/>
</dbReference>
<feature type="region of interest" description="Disordered" evidence="10">
    <location>
        <begin position="78"/>
        <end position="97"/>
    </location>
</feature>
<dbReference type="GO" id="GO:0055085">
    <property type="term" value="P:transmembrane transport"/>
    <property type="evidence" value="ECO:0007669"/>
    <property type="project" value="InterPro"/>
</dbReference>
<dbReference type="SUPFAM" id="SSF74653">
    <property type="entry name" value="TolA/TonB C-terminal domain"/>
    <property type="match status" value="1"/>
</dbReference>
<feature type="compositionally biased region" description="Polar residues" evidence="10">
    <location>
        <begin position="141"/>
        <end position="159"/>
    </location>
</feature>
<sequence>MSDSHTFTGLLTGNRINGIAGVALSLFLHSLVFFWSQWNKTPEFTSQEPPAAIMVEWAASPEAPESPADMPVGLARQQSAEMEKVTEEKEQMDSLAVKDAAIATETVKKKKSEKDGKKLPRQPVQEQSNDARPDAAVSLASPFSQKNSTRVAAPFSSDSVSPEAKVSWESLVKGHLNRFKNYPADARRRNRTGTARVTFTVDASGRVSGIILDSSSGTSSLDREALAVITRAQPLPEPPVELLSGGRHVITIPINFSLAEIRSR</sequence>
<evidence type="ECO:0000256" key="10">
    <source>
        <dbReference type="SAM" id="MobiDB-lite"/>
    </source>
</evidence>
<gene>
    <name evidence="13" type="ORF">GJV78_20695</name>
</gene>
<evidence type="ECO:0000256" key="4">
    <source>
        <dbReference type="ARBA" id="ARBA00022475"/>
    </source>
</evidence>
<dbReference type="PANTHER" id="PTHR33446:SF2">
    <property type="entry name" value="PROTEIN TONB"/>
    <property type="match status" value="1"/>
</dbReference>
<dbReference type="Pfam" id="PF03544">
    <property type="entry name" value="TonB_C"/>
    <property type="match status" value="1"/>
</dbReference>
<evidence type="ECO:0000256" key="5">
    <source>
        <dbReference type="ARBA" id="ARBA00022519"/>
    </source>
</evidence>
<dbReference type="GO" id="GO:0031992">
    <property type="term" value="F:energy transducer activity"/>
    <property type="evidence" value="ECO:0007669"/>
    <property type="project" value="TreeGrafter"/>
</dbReference>
<evidence type="ECO:0000256" key="6">
    <source>
        <dbReference type="ARBA" id="ARBA00022692"/>
    </source>
</evidence>
<keyword evidence="5" id="KW-0997">Cell inner membrane</keyword>
<evidence type="ECO:0000256" key="9">
    <source>
        <dbReference type="ARBA" id="ARBA00023136"/>
    </source>
</evidence>
<keyword evidence="8 11" id="KW-1133">Transmembrane helix</keyword>